<name>A0A4R2PF15_RHOSA</name>
<dbReference type="CDD" id="cd00299">
    <property type="entry name" value="GST_C_family"/>
    <property type="match status" value="1"/>
</dbReference>
<protein>
    <submittedName>
        <fullName evidence="3">Glutathione S-transferase</fullName>
    </submittedName>
</protein>
<evidence type="ECO:0000259" key="2">
    <source>
        <dbReference type="PROSITE" id="PS50405"/>
    </source>
</evidence>
<dbReference type="PANTHER" id="PTHR43968">
    <property type="match status" value="1"/>
</dbReference>
<dbReference type="SUPFAM" id="SSF52833">
    <property type="entry name" value="Thioredoxin-like"/>
    <property type="match status" value="1"/>
</dbReference>
<dbReference type="OrthoDB" id="9782992at2"/>
<dbReference type="AlphaFoldDB" id="A0A4R2PF15"/>
<reference evidence="3 4" key="1">
    <citation type="submission" date="2019-03" db="EMBL/GenBank/DDBJ databases">
        <title>Genomic Encyclopedia of Type Strains, Phase IV (KMG-IV): sequencing the most valuable type-strain genomes for metagenomic binning, comparative biology and taxonomic classification.</title>
        <authorList>
            <person name="Goeker M."/>
        </authorList>
    </citation>
    <scope>NUCLEOTIDE SEQUENCE [LARGE SCALE GENOMIC DNA]</scope>
    <source>
        <strain evidence="3 4">DSM 2132</strain>
    </source>
</reference>
<feature type="domain" description="GST C-terminal" evidence="2">
    <location>
        <begin position="90"/>
        <end position="214"/>
    </location>
</feature>
<dbReference type="FunCoup" id="A0A4R2PF15">
    <property type="interactions" value="292"/>
</dbReference>
<sequence length="222" mass="23842">MTTTDLTLYGGSLSPYYERVLLALDVKGATEQVAQRGIPGGSPQSMAYRTLTPVAKIPALLVDDAVLVESRAILTYLDRRFPEPALVPAEPLAAGRAEMLAQLADSHVMPKLSSFFALAQRQVFTGDEVDRAKADLTQALDDLEHFFADDQFAVGDAWTVADCVLVPLMFFVGAMDALYHYGGLDGRPRLAGWYERTGATGPARASHARQQAALNAAMGAPA</sequence>
<dbReference type="InterPro" id="IPR036249">
    <property type="entry name" value="Thioredoxin-like_sf"/>
</dbReference>
<dbReference type="Gene3D" id="1.20.1050.10">
    <property type="match status" value="1"/>
</dbReference>
<keyword evidence="3" id="KW-0808">Transferase</keyword>
<dbReference type="CDD" id="cd00570">
    <property type="entry name" value="GST_N_family"/>
    <property type="match status" value="1"/>
</dbReference>
<dbReference type="Pfam" id="PF13410">
    <property type="entry name" value="GST_C_2"/>
    <property type="match status" value="1"/>
</dbReference>
<dbReference type="InterPro" id="IPR036282">
    <property type="entry name" value="Glutathione-S-Trfase_C_sf"/>
</dbReference>
<feature type="domain" description="GST N-terminal" evidence="1">
    <location>
        <begin position="4"/>
        <end position="85"/>
    </location>
</feature>
<dbReference type="PANTHER" id="PTHR43968:SF6">
    <property type="entry name" value="GLUTATHIONE S-TRANSFERASE OMEGA"/>
    <property type="match status" value="1"/>
</dbReference>
<dbReference type="EMBL" id="SLXO01000006">
    <property type="protein sequence ID" value="TCP33880.1"/>
    <property type="molecule type" value="Genomic_DNA"/>
</dbReference>
<evidence type="ECO:0000259" key="1">
    <source>
        <dbReference type="PROSITE" id="PS50404"/>
    </source>
</evidence>
<dbReference type="SUPFAM" id="SSF47616">
    <property type="entry name" value="GST C-terminal domain-like"/>
    <property type="match status" value="1"/>
</dbReference>
<dbReference type="SFLD" id="SFLDG00358">
    <property type="entry name" value="Main_(cytGST)"/>
    <property type="match status" value="1"/>
</dbReference>
<dbReference type="InterPro" id="IPR050983">
    <property type="entry name" value="GST_Omega/HSP26"/>
</dbReference>
<evidence type="ECO:0000313" key="4">
    <source>
        <dbReference type="Proteomes" id="UP000295399"/>
    </source>
</evidence>
<dbReference type="PROSITE" id="PS50405">
    <property type="entry name" value="GST_CTER"/>
    <property type="match status" value="1"/>
</dbReference>
<keyword evidence="4" id="KW-1185">Reference proteome</keyword>
<dbReference type="GO" id="GO:0005737">
    <property type="term" value="C:cytoplasm"/>
    <property type="evidence" value="ECO:0007669"/>
    <property type="project" value="TreeGrafter"/>
</dbReference>
<organism evidence="3 4">
    <name type="scientific">Rhodothalassium salexigens DSM 2132</name>
    <dbReference type="NCBI Taxonomy" id="1188247"/>
    <lineage>
        <taxon>Bacteria</taxon>
        <taxon>Pseudomonadati</taxon>
        <taxon>Pseudomonadota</taxon>
        <taxon>Alphaproteobacteria</taxon>
        <taxon>Rhodothalassiales</taxon>
        <taxon>Rhodothalassiaceae</taxon>
        <taxon>Rhodothalassium</taxon>
    </lineage>
</organism>
<dbReference type="Gene3D" id="3.40.30.10">
    <property type="entry name" value="Glutaredoxin"/>
    <property type="match status" value="1"/>
</dbReference>
<dbReference type="SFLD" id="SFLDS00019">
    <property type="entry name" value="Glutathione_Transferase_(cytos"/>
    <property type="match status" value="1"/>
</dbReference>
<dbReference type="InterPro" id="IPR010987">
    <property type="entry name" value="Glutathione-S-Trfase_C-like"/>
</dbReference>
<dbReference type="InParanoid" id="A0A4R2PF15"/>
<dbReference type="RefSeq" id="WP_132708547.1">
    <property type="nucleotide sequence ID" value="NZ_JACIGF010000006.1"/>
</dbReference>
<dbReference type="InterPro" id="IPR040079">
    <property type="entry name" value="Glutathione_S-Trfase"/>
</dbReference>
<comment type="caution">
    <text evidence="3">The sequence shown here is derived from an EMBL/GenBank/DDBJ whole genome shotgun (WGS) entry which is preliminary data.</text>
</comment>
<dbReference type="Pfam" id="PF13417">
    <property type="entry name" value="GST_N_3"/>
    <property type="match status" value="1"/>
</dbReference>
<evidence type="ECO:0000313" key="3">
    <source>
        <dbReference type="EMBL" id="TCP33880.1"/>
    </source>
</evidence>
<dbReference type="InterPro" id="IPR004045">
    <property type="entry name" value="Glutathione_S-Trfase_N"/>
</dbReference>
<gene>
    <name evidence="3" type="ORF">EV659_10638</name>
</gene>
<dbReference type="GO" id="GO:0016740">
    <property type="term" value="F:transferase activity"/>
    <property type="evidence" value="ECO:0007669"/>
    <property type="project" value="UniProtKB-KW"/>
</dbReference>
<accession>A0A4R2PF15</accession>
<dbReference type="PROSITE" id="PS50404">
    <property type="entry name" value="GST_NTER"/>
    <property type="match status" value="1"/>
</dbReference>
<proteinExistence type="predicted"/>
<dbReference type="Proteomes" id="UP000295399">
    <property type="component" value="Unassembled WGS sequence"/>
</dbReference>